<dbReference type="GeneID" id="112594556"/>
<evidence type="ECO:0000256" key="5">
    <source>
        <dbReference type="SAM" id="Coils"/>
    </source>
</evidence>
<dbReference type="InterPro" id="IPR013083">
    <property type="entry name" value="Znf_RING/FYVE/PHD"/>
</dbReference>
<feature type="domain" description="Ig-like" evidence="6">
    <location>
        <begin position="155"/>
        <end position="237"/>
    </location>
</feature>
<name>A0A2H8TH82_9HEMI</name>
<dbReference type="EMBL" id="GFXV01001257">
    <property type="protein sequence ID" value="MBW13062.1"/>
    <property type="molecule type" value="Transcribed_RNA"/>
</dbReference>
<organism evidence="7">
    <name type="scientific">Melanaphis sacchari</name>
    <dbReference type="NCBI Taxonomy" id="742174"/>
    <lineage>
        <taxon>Eukaryota</taxon>
        <taxon>Metazoa</taxon>
        <taxon>Ecdysozoa</taxon>
        <taxon>Arthropoda</taxon>
        <taxon>Hexapoda</taxon>
        <taxon>Insecta</taxon>
        <taxon>Pterygota</taxon>
        <taxon>Neoptera</taxon>
        <taxon>Paraneoptera</taxon>
        <taxon>Hemiptera</taxon>
        <taxon>Sternorrhyncha</taxon>
        <taxon>Aphidomorpha</taxon>
        <taxon>Aphidoidea</taxon>
        <taxon>Aphididae</taxon>
        <taxon>Aphidini</taxon>
        <taxon>Melanaphis</taxon>
    </lineage>
</organism>
<dbReference type="RefSeq" id="XP_025195179.1">
    <property type="nucleotide sequence ID" value="XM_025339394.1"/>
</dbReference>
<keyword evidence="5" id="KW-0175">Coiled coil</keyword>
<dbReference type="CDD" id="cd16662">
    <property type="entry name" value="RING-Ubox2_NOSIP"/>
    <property type="match status" value="1"/>
</dbReference>
<dbReference type="RefSeq" id="XP_025195169.1">
    <property type="nucleotide sequence ID" value="XM_025339384.1"/>
</dbReference>
<dbReference type="PANTHER" id="PTHR13063:SF10">
    <property type="entry name" value="NITRIC OXIDE SYNTHASE-INTERACTING PROTEIN"/>
    <property type="match status" value="1"/>
</dbReference>
<dbReference type="GO" id="GO:0061630">
    <property type="term" value="F:ubiquitin protein ligase activity"/>
    <property type="evidence" value="ECO:0007669"/>
    <property type="project" value="InterPro"/>
</dbReference>
<dbReference type="PIRSF" id="PIRSF023577">
    <property type="entry name" value="ENOS_interacting"/>
    <property type="match status" value="1"/>
</dbReference>
<protein>
    <recommendedName>
        <fullName evidence="4">Nitric oxide synthase-interacting protein homolog</fullName>
    </recommendedName>
</protein>
<dbReference type="RefSeq" id="XP_025195189.1">
    <property type="nucleotide sequence ID" value="XM_025339404.1"/>
</dbReference>
<evidence type="ECO:0000259" key="6">
    <source>
        <dbReference type="PROSITE" id="PS50835"/>
    </source>
</evidence>
<dbReference type="AlphaFoldDB" id="A0A2H8TH82"/>
<evidence type="ECO:0000256" key="3">
    <source>
        <dbReference type="ARBA" id="ARBA00023242"/>
    </source>
</evidence>
<comment type="subcellular location">
    <subcellularLocation>
        <location evidence="1 4">Nucleus</location>
    </subcellularLocation>
</comment>
<dbReference type="InterPro" id="IPR031790">
    <property type="entry name" value="Znf-NOSIP"/>
</dbReference>
<dbReference type="RefSeq" id="XP_025195216.1">
    <property type="nucleotide sequence ID" value="XM_025339431.1"/>
</dbReference>
<dbReference type="GO" id="GO:0005634">
    <property type="term" value="C:nucleus"/>
    <property type="evidence" value="ECO:0007669"/>
    <property type="project" value="UniProtKB-SubCell"/>
</dbReference>
<evidence type="ECO:0000256" key="1">
    <source>
        <dbReference type="ARBA" id="ARBA00004123"/>
    </source>
</evidence>
<sequence>MTRHARNCTAGAVYTYHEKQKDASQSGYGTQNERVGKDSIKNFDCCSLTLQPCRTPIVSPEGHLFDKEALLQYMITKKNEYCRKLKEYEKQKHKQEEELAELGRAEQQSKVNDFLKRESMVKRQNDIYKMKSQKRSEKNVSSISNMVNGLDKHLPSFWVPSETPDANKAPMQKPDKTIYCPMSGKPLKLKNFVDVKWTLVNDPSDKKSLAVRENRYMCAVTHDILSNAVPAAVIRTTGHVITMECFEKLIKKDWLHPLNGEKLTEKDIIPLQRGGTGYATTNVNLQGKNARPVLQA</sequence>
<dbReference type="Gene3D" id="3.30.40.10">
    <property type="entry name" value="Zinc/RING finger domain, C3HC4 (zinc finger)"/>
    <property type="match status" value="2"/>
</dbReference>
<reference evidence="7" key="1">
    <citation type="submission" date="2017-10" db="EMBL/GenBank/DDBJ databases">
        <title>Transcriptome Assembly of Sugarcane Aphid Adults.</title>
        <authorList>
            <person name="Scully E.D."/>
            <person name="Palmer N.A."/>
            <person name="Geib S.M."/>
            <person name="Sarath G."/>
            <person name="Sattler S.E."/>
        </authorList>
    </citation>
    <scope>NUCLEOTIDE SEQUENCE</scope>
    <source>
        <tissue evidence="7">Whole body</tissue>
    </source>
</reference>
<feature type="coiled-coil region" evidence="5">
    <location>
        <begin position="78"/>
        <end position="108"/>
    </location>
</feature>
<evidence type="ECO:0000256" key="2">
    <source>
        <dbReference type="ARBA" id="ARBA00008126"/>
    </source>
</evidence>
<dbReference type="Pfam" id="PF15906">
    <property type="entry name" value="zf-NOSIP"/>
    <property type="match status" value="1"/>
</dbReference>
<dbReference type="InterPro" id="IPR016818">
    <property type="entry name" value="NOSIP"/>
</dbReference>
<accession>A0A2H8TH82</accession>
<dbReference type="OrthoDB" id="116827at2759"/>
<proteinExistence type="inferred from homology"/>
<dbReference type="RefSeq" id="XP_025195206.1">
    <property type="nucleotide sequence ID" value="XM_025339421.1"/>
</dbReference>
<dbReference type="RefSeq" id="XP_025195196.1">
    <property type="nucleotide sequence ID" value="XM_025339411.1"/>
</dbReference>
<dbReference type="PROSITE" id="PS50835">
    <property type="entry name" value="IG_LIKE"/>
    <property type="match status" value="1"/>
</dbReference>
<evidence type="ECO:0000256" key="4">
    <source>
        <dbReference type="PIRNR" id="PIRNR023577"/>
    </source>
</evidence>
<dbReference type="InterPro" id="IPR007110">
    <property type="entry name" value="Ig-like_dom"/>
</dbReference>
<evidence type="ECO:0000313" key="7">
    <source>
        <dbReference type="EMBL" id="MBW13062.1"/>
    </source>
</evidence>
<dbReference type="CDD" id="cd16661">
    <property type="entry name" value="RING-Ubox1_NOSIP"/>
    <property type="match status" value="1"/>
</dbReference>
<dbReference type="PANTHER" id="PTHR13063">
    <property type="entry name" value="ENOS INTERACTING PROTEIN"/>
    <property type="match status" value="1"/>
</dbReference>
<comment type="similarity">
    <text evidence="2 4">Belongs to the NOSIP family.</text>
</comment>
<keyword evidence="3 4" id="KW-0539">Nucleus</keyword>
<dbReference type="SUPFAM" id="SSF57850">
    <property type="entry name" value="RING/U-box"/>
    <property type="match status" value="2"/>
</dbReference>